<dbReference type="AlphaFoldDB" id="S6F8S0"/>
<dbReference type="EMBL" id="CBLU010000016">
    <property type="protein sequence ID" value="CDG05159.1"/>
    <property type="molecule type" value="Genomic_DNA"/>
</dbReference>
<gene>
    <name evidence="1" type="ORF">O9U_06635</name>
</gene>
<sequence length="47" mass="5239">MSMLKRNENRKYLLAGKASAKKAFFIISRQSATNLLVAIPKARAPMC</sequence>
<comment type="caution">
    <text evidence="1">The sequence shown here is derived from an EMBL/GenBank/DDBJ whole genome shotgun (WGS) entry which is preliminary data.</text>
</comment>
<accession>S6F8S0</accession>
<proteinExistence type="predicted"/>
<reference evidence="1 2" key="1">
    <citation type="journal article" date="2013" name="Appl. Environ. Microbiol.">
        <title>The Carbohydrate Metabolism Signature of Lactococcus lactis Strain A12 Reveals Its Sourdough Ecosystem Origin.</title>
        <authorList>
            <person name="Passerini D."/>
            <person name="Coddeville M."/>
            <person name="Le Bourgeois P."/>
            <person name="Loubiere P."/>
            <person name="Ritzenthaler P."/>
            <person name="Fontagne-Faucher C."/>
            <person name="Daveran-Mingot M.L."/>
            <person name="Cocaign-Bousquet M."/>
        </authorList>
    </citation>
    <scope>NUCLEOTIDE SEQUENCE [LARGE SCALE GENOMIC DNA]</scope>
    <source>
        <strain evidence="1 2">A12</strain>
    </source>
</reference>
<dbReference type="Proteomes" id="UP000015361">
    <property type="component" value="Unassembled WGS sequence"/>
</dbReference>
<evidence type="ECO:0000313" key="2">
    <source>
        <dbReference type="Proteomes" id="UP000015361"/>
    </source>
</evidence>
<name>S6F8S0_LACLL</name>
<protein>
    <submittedName>
        <fullName evidence="1">Uncharacterized protein</fullName>
    </submittedName>
</protein>
<organism evidence="1 2">
    <name type="scientific">Lactococcus lactis subsp. lactis A12</name>
    <dbReference type="NCBI Taxonomy" id="1137134"/>
    <lineage>
        <taxon>Bacteria</taxon>
        <taxon>Bacillati</taxon>
        <taxon>Bacillota</taxon>
        <taxon>Bacilli</taxon>
        <taxon>Lactobacillales</taxon>
        <taxon>Streptococcaceae</taxon>
        <taxon>Lactococcus</taxon>
    </lineage>
</organism>
<evidence type="ECO:0000313" key="1">
    <source>
        <dbReference type="EMBL" id="CDG05159.1"/>
    </source>
</evidence>